<evidence type="ECO:0000313" key="11">
    <source>
        <dbReference type="EMBL" id="MYN42279.1"/>
    </source>
</evidence>
<dbReference type="RefSeq" id="WP_161047197.1">
    <property type="nucleotide sequence ID" value="NZ_WWCR01000023.1"/>
</dbReference>
<comment type="cofactor">
    <cofactor evidence="2 9">
        <name>FAD</name>
        <dbReference type="ChEBI" id="CHEBI:57692"/>
    </cofactor>
</comment>
<dbReference type="NCBIfam" id="NF003611">
    <property type="entry name" value="PRK05257.3-2"/>
    <property type="match status" value="1"/>
</dbReference>
<dbReference type="EMBL" id="WWCR01000023">
    <property type="protein sequence ID" value="MYM74447.1"/>
    <property type="molecule type" value="Genomic_DNA"/>
</dbReference>
<evidence type="ECO:0000256" key="2">
    <source>
        <dbReference type="ARBA" id="ARBA00001974"/>
    </source>
</evidence>
<evidence type="ECO:0000256" key="5">
    <source>
        <dbReference type="ARBA" id="ARBA00022532"/>
    </source>
</evidence>
<dbReference type="EC" id="1.1.5.4" evidence="9"/>
<dbReference type="InterPro" id="IPR036188">
    <property type="entry name" value="FAD/NAD-bd_sf"/>
</dbReference>
<dbReference type="SUPFAM" id="SSF51905">
    <property type="entry name" value="FAD/NAD(P)-binding domain"/>
    <property type="match status" value="1"/>
</dbReference>
<evidence type="ECO:0000256" key="9">
    <source>
        <dbReference type="HAMAP-Rule" id="MF_00212"/>
    </source>
</evidence>
<dbReference type="NCBIfam" id="TIGR01320">
    <property type="entry name" value="mal_quin_oxido"/>
    <property type="match status" value="1"/>
</dbReference>
<keyword evidence="6 9" id="KW-0285">Flavoprotein</keyword>
<evidence type="ECO:0000256" key="6">
    <source>
        <dbReference type="ARBA" id="ARBA00022630"/>
    </source>
</evidence>
<dbReference type="Pfam" id="PF06039">
    <property type="entry name" value="Mqo"/>
    <property type="match status" value="1"/>
</dbReference>
<protein>
    <recommendedName>
        <fullName evidence="9">Probable malate:quinone oxidoreductase</fullName>
        <ecNumber evidence="9">1.1.5.4</ecNumber>
    </recommendedName>
    <alternativeName>
        <fullName evidence="9">MQO</fullName>
    </alternativeName>
    <alternativeName>
        <fullName evidence="9">Malate dehydrogenase [quinone]</fullName>
    </alternativeName>
</protein>
<dbReference type="NCBIfam" id="NF003606">
    <property type="entry name" value="PRK05257.2-1"/>
    <property type="match status" value="1"/>
</dbReference>
<comment type="caution">
    <text evidence="10">The sequence shown here is derived from an EMBL/GenBank/DDBJ whole genome shotgun (WGS) entry which is preliminary data.</text>
</comment>
<evidence type="ECO:0000256" key="7">
    <source>
        <dbReference type="ARBA" id="ARBA00022827"/>
    </source>
</evidence>
<evidence type="ECO:0000313" key="13">
    <source>
        <dbReference type="Proteomes" id="UP000469734"/>
    </source>
</evidence>
<evidence type="ECO:0000256" key="1">
    <source>
        <dbReference type="ARBA" id="ARBA00001139"/>
    </source>
</evidence>
<keyword evidence="5 9" id="KW-0816">Tricarboxylic acid cycle</keyword>
<comment type="catalytic activity">
    <reaction evidence="1 9">
        <text>(S)-malate + a quinone = a quinol + oxaloacetate</text>
        <dbReference type="Rhea" id="RHEA:46012"/>
        <dbReference type="ChEBI" id="CHEBI:15589"/>
        <dbReference type="ChEBI" id="CHEBI:16452"/>
        <dbReference type="ChEBI" id="CHEBI:24646"/>
        <dbReference type="ChEBI" id="CHEBI:132124"/>
        <dbReference type="EC" id="1.1.5.4"/>
    </reaction>
</comment>
<accession>A0A7X4H508</accession>
<gene>
    <name evidence="9 10" type="primary">mqo</name>
    <name evidence="11" type="ORF">GTP55_23330</name>
    <name evidence="10" type="ORF">GTP56_19935</name>
</gene>
<evidence type="ECO:0000256" key="4">
    <source>
        <dbReference type="ARBA" id="ARBA00006389"/>
    </source>
</evidence>
<dbReference type="NCBIfam" id="NF003603">
    <property type="entry name" value="PRK05257.1-1"/>
    <property type="match status" value="1"/>
</dbReference>
<evidence type="ECO:0000256" key="8">
    <source>
        <dbReference type="ARBA" id="ARBA00023002"/>
    </source>
</evidence>
<dbReference type="PANTHER" id="PTHR43104:SF2">
    <property type="entry name" value="L-2-HYDROXYGLUTARATE DEHYDROGENASE, MITOCHONDRIAL"/>
    <property type="match status" value="1"/>
</dbReference>
<evidence type="ECO:0000313" key="12">
    <source>
        <dbReference type="Proteomes" id="UP000466332"/>
    </source>
</evidence>
<dbReference type="GO" id="GO:0008924">
    <property type="term" value="F:L-malate dehydrogenase (quinone) activity"/>
    <property type="evidence" value="ECO:0007669"/>
    <property type="project" value="UniProtKB-UniRule"/>
</dbReference>
<dbReference type="NCBIfam" id="NF003608">
    <property type="entry name" value="PRK05257.2-4"/>
    <property type="match status" value="1"/>
</dbReference>
<reference evidence="12 13" key="1">
    <citation type="submission" date="2019-12" db="EMBL/GenBank/DDBJ databases">
        <title>Novel species isolated from a subtropical stream in China.</title>
        <authorList>
            <person name="Lu H."/>
        </authorList>
    </citation>
    <scope>NUCLEOTIDE SEQUENCE [LARGE SCALE GENOMIC DNA]</scope>
    <source>
        <strain evidence="11 12">FT109W</strain>
        <strain evidence="10 13">FT134W</strain>
    </source>
</reference>
<sequence length="505" mass="55007">MSETLPTENHDIVLIGGGIMSATLGTLLKELDPTLSIVMLEALHDCAQESSDGWNNAGTGHAANCELNYTPQRDDGSIDISKALEVNTEFDISRQLWAYLVGRGAIPDPRAFLHPCPHMSFVWGEENVAFLRARYQAMSAHHCYHGMEYSEDAAVIAKWAPLVIEGRDPQQPIAATRMVTGTDVDYGALTHLLVKHLTAQPGFAVHYNSKVEGLERQDDQRWRVTAEDTRSGAKRHLTARFVFIGAGGGALPLLQKSKIPEARGYGGFPVSGIWLRCDVDAVSQRHHAKVYGKAASGSPPMSVPHLDTRIIGGKQSLLFGPYAGFSTKLLKHGGLSDLFTTLTHSNIIPLLDVARDNLQLTEYLIGQVMQSADHQFAALKEFFPRAVQQDWKKAIAGQRVQTIAPHESAGWFKHEEGKLEFGTELVSAADQSLVALLGASPGASTAAYIALEVLQRCFGGQLTETAWLPKLKAIIPTYGIDLKQDAEACRQSRAATAALLQIENV</sequence>
<dbReference type="GO" id="GO:0006099">
    <property type="term" value="P:tricarboxylic acid cycle"/>
    <property type="evidence" value="ECO:0007669"/>
    <property type="project" value="UniProtKB-UniRule"/>
</dbReference>
<name>A0A7X4H508_9BURK</name>
<comment type="similarity">
    <text evidence="4 9">Belongs to the MQO family.</text>
</comment>
<dbReference type="EMBL" id="WWCS01000019">
    <property type="protein sequence ID" value="MYN42279.1"/>
    <property type="molecule type" value="Genomic_DNA"/>
</dbReference>
<dbReference type="Proteomes" id="UP000466332">
    <property type="component" value="Unassembled WGS sequence"/>
</dbReference>
<comment type="pathway">
    <text evidence="3 9">Carbohydrate metabolism; tricarboxylic acid cycle; oxaloacetate from (S)-malate (quinone route): step 1/1.</text>
</comment>
<dbReference type="Proteomes" id="UP000469734">
    <property type="component" value="Unassembled WGS sequence"/>
</dbReference>
<dbReference type="UniPathway" id="UPA00223">
    <property type="reaction ID" value="UER01008"/>
</dbReference>
<dbReference type="NCBIfam" id="NF009875">
    <property type="entry name" value="PRK13339.1"/>
    <property type="match status" value="1"/>
</dbReference>
<dbReference type="Gene3D" id="3.50.50.60">
    <property type="entry name" value="FAD/NAD(P)-binding domain"/>
    <property type="match status" value="1"/>
</dbReference>
<dbReference type="HAMAP" id="MF_00212">
    <property type="entry name" value="MQO"/>
    <property type="match status" value="1"/>
</dbReference>
<dbReference type="AlphaFoldDB" id="A0A7X4H508"/>
<keyword evidence="7 9" id="KW-0274">FAD</keyword>
<evidence type="ECO:0000313" key="10">
    <source>
        <dbReference type="EMBL" id="MYM74447.1"/>
    </source>
</evidence>
<dbReference type="GO" id="GO:0047545">
    <property type="term" value="F:(S)-2-hydroxyglutarate dehydrogenase activity"/>
    <property type="evidence" value="ECO:0007669"/>
    <property type="project" value="TreeGrafter"/>
</dbReference>
<evidence type="ECO:0000256" key="3">
    <source>
        <dbReference type="ARBA" id="ARBA00005012"/>
    </source>
</evidence>
<dbReference type="NCBIfam" id="NF003605">
    <property type="entry name" value="PRK05257.1-4"/>
    <property type="match status" value="1"/>
</dbReference>
<keyword evidence="12" id="KW-1185">Reference proteome</keyword>
<dbReference type="InterPro" id="IPR006231">
    <property type="entry name" value="MQO"/>
</dbReference>
<keyword evidence="8 9" id="KW-0560">Oxidoreductase</keyword>
<proteinExistence type="inferred from homology"/>
<organism evidence="10 13">
    <name type="scientific">Duganella margarita</name>
    <dbReference type="NCBI Taxonomy" id="2692170"/>
    <lineage>
        <taxon>Bacteria</taxon>
        <taxon>Pseudomonadati</taxon>
        <taxon>Pseudomonadota</taxon>
        <taxon>Betaproteobacteria</taxon>
        <taxon>Burkholderiales</taxon>
        <taxon>Oxalobacteraceae</taxon>
        <taxon>Telluria group</taxon>
        <taxon>Duganella</taxon>
    </lineage>
</organism>
<dbReference type="PANTHER" id="PTHR43104">
    <property type="entry name" value="L-2-HYDROXYGLUTARATE DEHYDROGENASE, MITOCHONDRIAL"/>
    <property type="match status" value="1"/>
</dbReference>